<dbReference type="GO" id="GO:0003677">
    <property type="term" value="F:DNA binding"/>
    <property type="evidence" value="ECO:0007669"/>
    <property type="project" value="InterPro"/>
</dbReference>
<proteinExistence type="predicted"/>
<sequence>MSRNILFKDDKDFIKGTYDECVGFIRLYKKRMNGLLEGANTDVSVKQIDTEDYLKTAIAYVLRNPVAEKLPIVPGEYRWSSGNCYFADGSMYGRRFTKASDFGSTEMRQRFNTRHALPGDYLITEEGIIWPRCYVDYKTVERLYRTPAAFLYHLAKNMDSEKKHWACFPSKKNCPSPGLSVKYTGQAPNRFPA</sequence>
<accession>A0A9D9NPN4</accession>
<dbReference type="GO" id="GO:0006313">
    <property type="term" value="P:DNA transposition"/>
    <property type="evidence" value="ECO:0007669"/>
    <property type="project" value="InterPro"/>
</dbReference>
<comment type="caution">
    <text evidence="1">The sequence shown here is derived from an EMBL/GenBank/DDBJ whole genome shotgun (WGS) entry which is preliminary data.</text>
</comment>
<reference evidence="1" key="2">
    <citation type="journal article" date="2021" name="PeerJ">
        <title>Extensive microbial diversity within the chicken gut microbiome revealed by metagenomics and culture.</title>
        <authorList>
            <person name="Gilroy R."/>
            <person name="Ravi A."/>
            <person name="Getino M."/>
            <person name="Pursley I."/>
            <person name="Horton D.L."/>
            <person name="Alikhan N.F."/>
            <person name="Baker D."/>
            <person name="Gharbi K."/>
            <person name="Hall N."/>
            <person name="Watson M."/>
            <person name="Adriaenssens E.M."/>
            <person name="Foster-Nyarko E."/>
            <person name="Jarju S."/>
            <person name="Secka A."/>
            <person name="Antonio M."/>
            <person name="Oren A."/>
            <person name="Chaudhuri R.R."/>
            <person name="La Ragione R."/>
            <person name="Hildebrand F."/>
            <person name="Pallen M.J."/>
        </authorList>
    </citation>
    <scope>NUCLEOTIDE SEQUENCE</scope>
    <source>
        <strain evidence="1">B3-2255</strain>
    </source>
</reference>
<dbReference type="Gene3D" id="3.30.70.1290">
    <property type="entry name" value="Transposase IS200-like"/>
    <property type="match status" value="1"/>
</dbReference>
<protein>
    <recommendedName>
        <fullName evidence="3">Transposase</fullName>
    </recommendedName>
</protein>
<evidence type="ECO:0008006" key="3">
    <source>
        <dbReference type="Google" id="ProtNLM"/>
    </source>
</evidence>
<evidence type="ECO:0000313" key="1">
    <source>
        <dbReference type="EMBL" id="MBO8481202.1"/>
    </source>
</evidence>
<dbReference type="Proteomes" id="UP000823772">
    <property type="component" value="Unassembled WGS sequence"/>
</dbReference>
<organism evidence="1 2">
    <name type="scientific">Candidatus Merdivivens faecigallinarum</name>
    <dbReference type="NCBI Taxonomy" id="2840871"/>
    <lineage>
        <taxon>Bacteria</taxon>
        <taxon>Pseudomonadati</taxon>
        <taxon>Bacteroidota</taxon>
        <taxon>Bacteroidia</taxon>
        <taxon>Bacteroidales</taxon>
        <taxon>Muribaculaceae</taxon>
        <taxon>Muribaculaceae incertae sedis</taxon>
        <taxon>Candidatus Merdivivens</taxon>
    </lineage>
</organism>
<dbReference type="InterPro" id="IPR036515">
    <property type="entry name" value="Transposase_17_sf"/>
</dbReference>
<name>A0A9D9NPN4_9BACT</name>
<gene>
    <name evidence="1" type="ORF">IAC87_01485</name>
</gene>
<evidence type="ECO:0000313" key="2">
    <source>
        <dbReference type="Proteomes" id="UP000823772"/>
    </source>
</evidence>
<dbReference type="GO" id="GO:0004803">
    <property type="term" value="F:transposase activity"/>
    <property type="evidence" value="ECO:0007669"/>
    <property type="project" value="InterPro"/>
</dbReference>
<reference evidence="1" key="1">
    <citation type="submission" date="2020-10" db="EMBL/GenBank/DDBJ databases">
        <authorList>
            <person name="Gilroy R."/>
        </authorList>
    </citation>
    <scope>NUCLEOTIDE SEQUENCE</scope>
    <source>
        <strain evidence="1">B3-2255</strain>
    </source>
</reference>
<dbReference type="EMBL" id="JADILY010000027">
    <property type="protein sequence ID" value="MBO8481202.1"/>
    <property type="molecule type" value="Genomic_DNA"/>
</dbReference>
<dbReference type="AlphaFoldDB" id="A0A9D9NPN4"/>